<dbReference type="Proteomes" id="UP000326509">
    <property type="component" value="Unassembled WGS sequence"/>
</dbReference>
<protein>
    <submittedName>
        <fullName evidence="2">Uncharacterized protein</fullName>
    </submittedName>
</protein>
<reference evidence="2 3" key="1">
    <citation type="submission" date="2019-08" db="EMBL/GenBank/DDBJ databases">
        <title>Draft genome sequence of Ulvibacter marinus type strain NBRC 109484.</title>
        <authorList>
            <person name="Kawano K."/>
            <person name="Ushijima N."/>
            <person name="Kihara M."/>
            <person name="Itoh H."/>
        </authorList>
    </citation>
    <scope>NUCLEOTIDE SEQUENCE [LARGE SCALE GENOMIC DNA]</scope>
    <source>
        <strain evidence="2 3">NBRC 109484</strain>
    </source>
</reference>
<dbReference type="OrthoDB" id="9807941at2"/>
<evidence type="ECO:0000256" key="1">
    <source>
        <dbReference type="SAM" id="Phobius"/>
    </source>
</evidence>
<name>A0A5J4IZN3_9FLAO</name>
<organism evidence="2 3">
    <name type="scientific">Patiriisocius marinus</name>
    <dbReference type="NCBI Taxonomy" id="1397112"/>
    <lineage>
        <taxon>Bacteria</taxon>
        <taxon>Pseudomonadati</taxon>
        <taxon>Bacteroidota</taxon>
        <taxon>Flavobacteriia</taxon>
        <taxon>Flavobacteriales</taxon>
        <taxon>Flavobacteriaceae</taxon>
        <taxon>Patiriisocius</taxon>
    </lineage>
</organism>
<keyword evidence="1" id="KW-1133">Transmembrane helix</keyword>
<feature type="transmembrane region" description="Helical" evidence="1">
    <location>
        <begin position="16"/>
        <end position="36"/>
    </location>
</feature>
<dbReference type="AlphaFoldDB" id="A0A5J4IZN3"/>
<evidence type="ECO:0000313" key="2">
    <source>
        <dbReference type="EMBL" id="GER59270.1"/>
    </source>
</evidence>
<proteinExistence type="predicted"/>
<accession>A0A5J4IZN3</accession>
<keyword evidence="3" id="KW-1185">Reference proteome</keyword>
<sequence length="202" mass="22891">MTNLEQFLNQLSSPSFIGIALLMFSTFILGYIFGSYGMRVTKDSKIAALKKQINAFKISEKAKKVDTTFTELKPKIIQAVRDQQFDSPLPSKVEPKVAVAPDSIISRTRSNFVNYSINSPSLDFESIGYANKSKKDQLTQINGIGPYIEQKLNEIGIYNFDQISRLQIKDIRILTTLIDFFPGRIERDNWVGQAKELTLIKD</sequence>
<dbReference type="EMBL" id="BKCG01000002">
    <property type="protein sequence ID" value="GER59270.1"/>
    <property type="molecule type" value="Genomic_DNA"/>
</dbReference>
<gene>
    <name evidence="2" type="ORF">ULMA_13780</name>
</gene>
<evidence type="ECO:0000313" key="3">
    <source>
        <dbReference type="Proteomes" id="UP000326509"/>
    </source>
</evidence>
<dbReference type="Gene3D" id="1.10.150.20">
    <property type="entry name" value="5' to 3' exonuclease, C-terminal subdomain"/>
    <property type="match status" value="1"/>
</dbReference>
<dbReference type="RefSeq" id="WP_151673384.1">
    <property type="nucleotide sequence ID" value="NZ_BKCG01000002.1"/>
</dbReference>
<keyword evidence="1" id="KW-0472">Membrane</keyword>
<keyword evidence="1" id="KW-0812">Transmembrane</keyword>
<comment type="caution">
    <text evidence="2">The sequence shown here is derived from an EMBL/GenBank/DDBJ whole genome shotgun (WGS) entry which is preliminary data.</text>
</comment>